<accession>A0A937A5X3</accession>
<dbReference type="Pfam" id="PF09375">
    <property type="entry name" value="Peptidase_M75"/>
    <property type="match status" value="1"/>
</dbReference>
<dbReference type="InterPro" id="IPR034984">
    <property type="entry name" value="Imelysin-like_IPPA"/>
</dbReference>
<dbReference type="InterPro" id="IPR038352">
    <property type="entry name" value="Imelysin_sf"/>
</dbReference>
<dbReference type="Gene3D" id="1.20.1420.20">
    <property type="entry name" value="M75 peptidase, HXXE motif"/>
    <property type="match status" value="1"/>
</dbReference>
<dbReference type="Proteomes" id="UP000642920">
    <property type="component" value="Unassembled WGS sequence"/>
</dbReference>
<evidence type="ECO:0000313" key="4">
    <source>
        <dbReference type="EMBL" id="MBL0764257.1"/>
    </source>
</evidence>
<feature type="domain" description="Imelysin-like" evidence="3">
    <location>
        <begin position="21"/>
        <end position="321"/>
    </location>
</feature>
<organism evidence="4 5">
    <name type="scientific">Marivirga atlantica</name>
    <dbReference type="NCBI Taxonomy" id="1548457"/>
    <lineage>
        <taxon>Bacteria</taxon>
        <taxon>Pseudomonadati</taxon>
        <taxon>Bacteroidota</taxon>
        <taxon>Cytophagia</taxon>
        <taxon>Cytophagales</taxon>
        <taxon>Marivirgaceae</taxon>
        <taxon>Marivirga</taxon>
    </lineage>
</organism>
<comment type="caution">
    <text evidence="4">The sequence shown here is derived from an EMBL/GenBank/DDBJ whole genome shotgun (WGS) entry which is preliminary data.</text>
</comment>
<evidence type="ECO:0000256" key="1">
    <source>
        <dbReference type="ARBA" id="ARBA00004196"/>
    </source>
</evidence>
<evidence type="ECO:0000259" key="3">
    <source>
        <dbReference type="Pfam" id="PF09375"/>
    </source>
</evidence>
<gene>
    <name evidence="4" type="ORF">JKP34_03265</name>
</gene>
<reference evidence="4" key="1">
    <citation type="submission" date="2021-01" db="EMBL/GenBank/DDBJ databases">
        <title>Marivirga sp. nov., isolated from intertidal surface sediments.</title>
        <authorList>
            <person name="Zhang M."/>
        </authorList>
    </citation>
    <scope>NUCLEOTIDE SEQUENCE</scope>
    <source>
        <strain evidence="4">SM1354</strain>
    </source>
</reference>
<evidence type="ECO:0000313" key="5">
    <source>
        <dbReference type="Proteomes" id="UP000642920"/>
    </source>
</evidence>
<keyword evidence="2" id="KW-0732">Signal</keyword>
<proteinExistence type="predicted"/>
<dbReference type="CDD" id="cd14659">
    <property type="entry name" value="Imelysin-like_IPPA"/>
    <property type="match status" value="1"/>
</dbReference>
<name>A0A937A5X3_9BACT</name>
<dbReference type="GO" id="GO:0030313">
    <property type="term" value="C:cell envelope"/>
    <property type="evidence" value="ECO:0007669"/>
    <property type="project" value="UniProtKB-SubCell"/>
</dbReference>
<sequence>MNEKVDYDRTAFLENFADHLIIPAFDDFNSRVEALDAAVVTFSNEPTVSNLEQLQVTLKNAWLGYQYVAYLEVGPSADLFFRDEVNIFPADTALINTKIASQDYVFTGGSNNDVKGFPAIDYLVNGTAENNAEIVAYYSDTQNGSLRLTYLQEVTDELVTIANTINDAWPAYRDTFVNNLGTDIGSSTGIMVNEFNKQFDLRLKNGKIGIPSGVKSLERTNPDKVECFYGAYSKDLALASVRAAKEIFNGNYYGVGTEGTGYDDYLDALGAEVEGVDLSTAINDEIQNSIDKISAIDQSIQVEAESFNAEGDLVLAYNALQAVIPLIKVDMPSAMSVTIAFQDNDGD</sequence>
<keyword evidence="5" id="KW-1185">Reference proteome</keyword>
<dbReference type="EMBL" id="JAERQG010000001">
    <property type="protein sequence ID" value="MBL0764257.1"/>
    <property type="molecule type" value="Genomic_DNA"/>
</dbReference>
<comment type="subcellular location">
    <subcellularLocation>
        <location evidence="1">Cell envelope</location>
    </subcellularLocation>
</comment>
<dbReference type="AlphaFoldDB" id="A0A937A5X3"/>
<evidence type="ECO:0000256" key="2">
    <source>
        <dbReference type="ARBA" id="ARBA00022729"/>
    </source>
</evidence>
<protein>
    <submittedName>
        <fullName evidence="4">Imelysin family protein</fullName>
    </submittedName>
</protein>
<dbReference type="InterPro" id="IPR018976">
    <property type="entry name" value="Imelysin-like"/>
</dbReference>
<dbReference type="RefSeq" id="WP_236664875.1">
    <property type="nucleotide sequence ID" value="NZ_JAERQG010000001.1"/>
</dbReference>